<feature type="region of interest" description="Disordered" evidence="1">
    <location>
        <begin position="38"/>
        <end position="110"/>
    </location>
</feature>
<comment type="caution">
    <text evidence="4">The sequence shown here is derived from an EMBL/GenBank/DDBJ whole genome shotgun (WGS) entry which is preliminary data.</text>
</comment>
<reference evidence="4 5" key="1">
    <citation type="submission" date="2016-10" db="EMBL/GenBank/DDBJ databases">
        <authorList>
            <person name="Varghese N."/>
            <person name="Submissions S."/>
        </authorList>
    </citation>
    <scope>NUCLEOTIDE SEQUENCE [LARGE SCALE GENOMIC DNA]</scope>
    <source>
        <strain evidence="4 5">LMG 22274</strain>
    </source>
</reference>
<evidence type="ECO:0000313" key="5">
    <source>
        <dbReference type="Proteomes" id="UP000183529"/>
    </source>
</evidence>
<protein>
    <recommendedName>
        <fullName evidence="7">DUF4148 domain-containing protein</fullName>
    </recommendedName>
</protein>
<evidence type="ECO:0000313" key="6">
    <source>
        <dbReference type="Proteomes" id="UP000247515"/>
    </source>
</evidence>
<sequence length="110" mass="11138">MKIPAFFPKARTGALVLVAATVAVAAALPARSAFAQMSAADDLRSPQNGLQLMPDAPRGSEYPTHGNRQAGELPVGPTDPRGQLANGLPNNAQAGGYGAPQAGVRTSSGM</sequence>
<evidence type="ECO:0000256" key="2">
    <source>
        <dbReference type="SAM" id="SignalP"/>
    </source>
</evidence>
<feature type="chain" id="PRO_5042874574" description="DUF4148 domain-containing protein" evidence="2">
    <location>
        <begin position="36"/>
        <end position="110"/>
    </location>
</feature>
<evidence type="ECO:0008006" key="7">
    <source>
        <dbReference type="Google" id="ProtNLM"/>
    </source>
</evidence>
<accession>A0AAQ1GPQ5</accession>
<name>A0AAQ1GPQ5_9BURK</name>
<dbReference type="Proteomes" id="UP000183529">
    <property type="component" value="Unassembled WGS sequence"/>
</dbReference>
<organism evidence="4 5">
    <name type="scientific">Paraburkholderia tropica</name>
    <dbReference type="NCBI Taxonomy" id="92647"/>
    <lineage>
        <taxon>Bacteria</taxon>
        <taxon>Pseudomonadati</taxon>
        <taxon>Pseudomonadota</taxon>
        <taxon>Betaproteobacteria</taxon>
        <taxon>Burkholderiales</taxon>
        <taxon>Burkholderiaceae</taxon>
        <taxon>Paraburkholderia</taxon>
    </lineage>
</organism>
<evidence type="ECO:0000313" key="3">
    <source>
        <dbReference type="EMBL" id="PXX02435.1"/>
    </source>
</evidence>
<dbReference type="EMBL" id="QJJV01000055">
    <property type="protein sequence ID" value="PXX02435.1"/>
    <property type="molecule type" value="Genomic_DNA"/>
</dbReference>
<dbReference type="Proteomes" id="UP000247515">
    <property type="component" value="Unassembled WGS sequence"/>
</dbReference>
<evidence type="ECO:0000256" key="1">
    <source>
        <dbReference type="SAM" id="MobiDB-lite"/>
    </source>
</evidence>
<keyword evidence="6" id="KW-1185">Reference proteome</keyword>
<gene>
    <name evidence="3" type="ORF">C7400_1555</name>
    <name evidence="4" type="ORF">SAMN05216550_1485</name>
</gene>
<reference evidence="3 6" key="2">
    <citation type="submission" date="2018-05" db="EMBL/GenBank/DDBJ databases">
        <title>Genomic Encyclopedia of Type Strains, Phase IV (KMG-V): Genome sequencing to study the core and pangenomes of soil and plant-associated prokaryotes.</title>
        <authorList>
            <person name="Whitman W."/>
        </authorList>
    </citation>
    <scope>NUCLEOTIDE SEQUENCE [LARGE SCALE GENOMIC DNA]</scope>
    <source>
        <strain evidence="3 6">SIr-6563</strain>
    </source>
</reference>
<dbReference type="AlphaFoldDB" id="A0AAQ1GPQ5"/>
<evidence type="ECO:0000313" key="4">
    <source>
        <dbReference type="EMBL" id="SEK15738.1"/>
    </source>
</evidence>
<dbReference type="EMBL" id="FNZM01000048">
    <property type="protein sequence ID" value="SEK15738.1"/>
    <property type="molecule type" value="Genomic_DNA"/>
</dbReference>
<feature type="compositionally biased region" description="Low complexity" evidence="1">
    <location>
        <begin position="89"/>
        <end position="103"/>
    </location>
</feature>
<keyword evidence="2" id="KW-0732">Signal</keyword>
<proteinExistence type="predicted"/>
<feature type="signal peptide" evidence="2">
    <location>
        <begin position="1"/>
        <end position="35"/>
    </location>
</feature>